<organism evidence="7 8">
    <name type="scientific">Cyclostephanos tholiformis</name>
    <dbReference type="NCBI Taxonomy" id="382380"/>
    <lineage>
        <taxon>Eukaryota</taxon>
        <taxon>Sar</taxon>
        <taxon>Stramenopiles</taxon>
        <taxon>Ochrophyta</taxon>
        <taxon>Bacillariophyta</taxon>
        <taxon>Coscinodiscophyceae</taxon>
        <taxon>Thalassiosirophycidae</taxon>
        <taxon>Stephanodiscales</taxon>
        <taxon>Stephanodiscaceae</taxon>
        <taxon>Cyclostephanos</taxon>
    </lineage>
</organism>
<evidence type="ECO:0000256" key="6">
    <source>
        <dbReference type="SAM" id="SignalP"/>
    </source>
</evidence>
<feature type="binding site" description="axial binding residue" evidence="4">
    <location>
        <position position="469"/>
    </location>
    <ligand>
        <name>heme b</name>
        <dbReference type="ChEBI" id="CHEBI:60344"/>
    </ligand>
    <ligandPart>
        <name>Fe</name>
        <dbReference type="ChEBI" id="CHEBI:18248"/>
    </ligandPart>
</feature>
<feature type="signal peptide" evidence="6">
    <location>
        <begin position="1"/>
        <end position="23"/>
    </location>
</feature>
<dbReference type="EMBL" id="JALLPB020000243">
    <property type="protein sequence ID" value="KAL3811682.1"/>
    <property type="molecule type" value="Genomic_DNA"/>
</dbReference>
<dbReference type="InterPro" id="IPR019791">
    <property type="entry name" value="Haem_peroxidase_animal"/>
</dbReference>
<proteinExistence type="predicted"/>
<protein>
    <recommendedName>
        <fullName evidence="9">Peroxinectin</fullName>
    </recommendedName>
</protein>
<dbReference type="InterPro" id="IPR010255">
    <property type="entry name" value="Haem_peroxidase_sf"/>
</dbReference>
<comment type="subcellular location">
    <subcellularLocation>
        <location evidence="1">Secreted</location>
    </subcellularLocation>
</comment>
<evidence type="ECO:0008006" key="9">
    <source>
        <dbReference type="Google" id="ProtNLM"/>
    </source>
</evidence>
<evidence type="ECO:0000256" key="4">
    <source>
        <dbReference type="PIRSR" id="PIRSR619791-2"/>
    </source>
</evidence>
<keyword evidence="4" id="KW-0349">Heme</keyword>
<feature type="compositionally biased region" description="Polar residues" evidence="5">
    <location>
        <begin position="99"/>
        <end position="108"/>
    </location>
</feature>
<dbReference type="PANTHER" id="PTHR11475:SF4">
    <property type="entry name" value="CHORION PEROXIDASE"/>
    <property type="match status" value="1"/>
</dbReference>
<feature type="region of interest" description="Disordered" evidence="5">
    <location>
        <begin position="80"/>
        <end position="126"/>
    </location>
</feature>
<dbReference type="PRINTS" id="PR00457">
    <property type="entry name" value="ANPEROXIDASE"/>
</dbReference>
<keyword evidence="2" id="KW-0964">Secreted</keyword>
<evidence type="ECO:0000313" key="7">
    <source>
        <dbReference type="EMBL" id="KAL3811682.1"/>
    </source>
</evidence>
<dbReference type="PANTHER" id="PTHR11475">
    <property type="entry name" value="OXIDASE/PEROXIDASE"/>
    <property type="match status" value="1"/>
</dbReference>
<keyword evidence="4" id="KW-0408">Iron</keyword>
<evidence type="ECO:0000313" key="8">
    <source>
        <dbReference type="Proteomes" id="UP001530377"/>
    </source>
</evidence>
<dbReference type="Pfam" id="PF03098">
    <property type="entry name" value="An_peroxidase"/>
    <property type="match status" value="1"/>
</dbReference>
<accession>A0ABD3RF40</accession>
<keyword evidence="4" id="KW-0479">Metal-binding</keyword>
<feature type="chain" id="PRO_5044763996" description="Peroxinectin" evidence="6">
    <location>
        <begin position="24"/>
        <end position="672"/>
    </location>
</feature>
<dbReference type="GO" id="GO:0005576">
    <property type="term" value="C:extracellular region"/>
    <property type="evidence" value="ECO:0007669"/>
    <property type="project" value="UniProtKB-SubCell"/>
</dbReference>
<name>A0ABD3RF40_9STRA</name>
<dbReference type="Proteomes" id="UP001530377">
    <property type="component" value="Unassembled WGS sequence"/>
</dbReference>
<dbReference type="AlphaFoldDB" id="A0ABD3RF40"/>
<dbReference type="Gene3D" id="1.10.640.10">
    <property type="entry name" value="Haem peroxidase domain superfamily, animal type"/>
    <property type="match status" value="1"/>
</dbReference>
<reference evidence="7 8" key="1">
    <citation type="submission" date="2024-10" db="EMBL/GenBank/DDBJ databases">
        <title>Updated reference genomes for cyclostephanoid diatoms.</title>
        <authorList>
            <person name="Roberts W.R."/>
            <person name="Alverson A.J."/>
        </authorList>
    </citation>
    <scope>NUCLEOTIDE SEQUENCE [LARGE SCALE GENOMIC DNA]</scope>
    <source>
        <strain evidence="7 8">AJA228-03</strain>
    </source>
</reference>
<dbReference type="PROSITE" id="PS50292">
    <property type="entry name" value="PEROXIDASE_3"/>
    <property type="match status" value="1"/>
</dbReference>
<dbReference type="InterPro" id="IPR037120">
    <property type="entry name" value="Haem_peroxidase_sf_animal"/>
</dbReference>
<gene>
    <name evidence="7" type="ORF">ACHAXA_010321</name>
</gene>
<keyword evidence="8" id="KW-1185">Reference proteome</keyword>
<dbReference type="SUPFAM" id="SSF48113">
    <property type="entry name" value="Heme-dependent peroxidases"/>
    <property type="match status" value="1"/>
</dbReference>
<keyword evidence="3" id="KW-0325">Glycoprotein</keyword>
<feature type="compositionally biased region" description="Basic and acidic residues" evidence="5">
    <location>
        <begin position="212"/>
        <end position="221"/>
    </location>
</feature>
<feature type="region of interest" description="Disordered" evidence="5">
    <location>
        <begin position="204"/>
        <end position="232"/>
    </location>
</feature>
<feature type="compositionally biased region" description="Polar residues" evidence="5">
    <location>
        <begin position="117"/>
        <end position="126"/>
    </location>
</feature>
<evidence type="ECO:0000256" key="5">
    <source>
        <dbReference type="SAM" id="MobiDB-lite"/>
    </source>
</evidence>
<sequence>MPIRRATFANLFLLLASSIVGDGHDHVVVRDSVAQRIGTIRGGGGDRDGGGDGGDEDDDSRRIQVTWALHVIVDTYAPTRTPTSSAVTNAAPDNDGSMKPTSSANSKRTYSRRPTPMRTSSPTSLSMSMAFGGIGDIATNETVASSTESELYDVTSFEAIMQSQQSNITGTTDRIEPPSTLLLRIESASYSDYMGCPYFAAGSSPDATTGASDEHRRREQRNSLPNPRDVSNAFHADGSIINTHGASDWMWAFGQFLTHDLSDVNVTDDRSCDIPISSHDPYLHNITSIPMSRSKSRLDSRNVSQQLSDMTPTIDAENVYGTTSSRLDYIRSDDSAITGRLRTSGEKNLLPKNVMNLTNGGGDDRDDFFLAGDHRANQNLPLLATHTLWVREHNYWADTIGEYMPDLDGDDIFEVARVMVRAIMQKIVYDEYLPSLLGEGSIPEYDGYKEDANTGLENVVSSCALRIGHTLVGQYVTKDYGKGDVAHLSHLESFFAPDQIETYGLDPFLRGLATNKCDEIDPYIVPDLRNHLFLDKFDLLSLNIGRARDHGIPDFNTIRESLGYPRLDSFDDFLFGRELASVYGDTGQIDCWVGMNAEPRVEGLMVGPTQRAILARNFANIRDGDAYFYRNLLRDPELLRAIEATTFADVIRRNSDSPHSLDDIRGNVFFVR</sequence>
<evidence type="ECO:0000256" key="2">
    <source>
        <dbReference type="ARBA" id="ARBA00022525"/>
    </source>
</evidence>
<evidence type="ECO:0000256" key="3">
    <source>
        <dbReference type="ARBA" id="ARBA00023180"/>
    </source>
</evidence>
<feature type="region of interest" description="Disordered" evidence="5">
    <location>
        <begin position="38"/>
        <end position="59"/>
    </location>
</feature>
<comment type="caution">
    <text evidence="7">The sequence shown here is derived from an EMBL/GenBank/DDBJ whole genome shotgun (WGS) entry which is preliminary data.</text>
</comment>
<keyword evidence="6" id="KW-0732">Signal</keyword>
<evidence type="ECO:0000256" key="1">
    <source>
        <dbReference type="ARBA" id="ARBA00004613"/>
    </source>
</evidence>